<dbReference type="PANTHER" id="PTHR20992">
    <property type="entry name" value="AT15442P-RELATED"/>
    <property type="match status" value="1"/>
</dbReference>
<evidence type="ECO:0000313" key="3">
    <source>
        <dbReference type="Proteomes" id="UP001596066"/>
    </source>
</evidence>
<keyword evidence="1" id="KW-1133">Transmembrane helix</keyword>
<protein>
    <submittedName>
        <fullName evidence="2">TIGR00341 family protein</fullName>
    </submittedName>
</protein>
<keyword evidence="3" id="KW-1185">Reference proteome</keyword>
<comment type="caution">
    <text evidence="2">The sequence shown here is derived from an EMBL/GenBank/DDBJ whole genome shotgun (WGS) entry which is preliminary data.</text>
</comment>
<feature type="transmembrane region" description="Helical" evidence="1">
    <location>
        <begin position="182"/>
        <end position="208"/>
    </location>
</feature>
<feature type="transmembrane region" description="Helical" evidence="1">
    <location>
        <begin position="229"/>
        <end position="256"/>
    </location>
</feature>
<feature type="transmembrane region" description="Helical" evidence="1">
    <location>
        <begin position="90"/>
        <end position="112"/>
    </location>
</feature>
<reference evidence="3" key="1">
    <citation type="journal article" date="2019" name="Int. J. Syst. Evol. Microbiol.">
        <title>The Global Catalogue of Microorganisms (GCM) 10K type strain sequencing project: providing services to taxonomists for standard genome sequencing and annotation.</title>
        <authorList>
            <consortium name="The Broad Institute Genomics Platform"/>
            <consortium name="The Broad Institute Genome Sequencing Center for Infectious Disease"/>
            <person name="Wu L."/>
            <person name="Ma J."/>
        </authorList>
    </citation>
    <scope>NUCLEOTIDE SEQUENCE [LARGE SCALE GENOMIC DNA]</scope>
    <source>
        <strain evidence="3">CGMCC 4.1622</strain>
    </source>
</reference>
<sequence length="333" mass="34298">MLSSLRDRVLPDHQRRSLEELEEDLDLSAGDRRSKQSAFWTMLVLAAVIAAAGVLTDSTATVIGAMIIAPLSTPIMGIALGAVQRRRSTAALFVLCGGLVVVAIGALASLVVPASYDLLSDSQISSRTSPGLLDLVSALATGFAGAVALSRRDVAAVLPGVAIAISLVPPLVVTGVCAGQGAWWLALGSFVLFVSNLVAMVVAGMTVFGGLGYATAGRHRGEKSERRTYLALGLLFGAVGLLLAANTAGMVLVQLWTTRASDTAASWLADVPGASVVNVQAHSRTLYIQVRVPGDLPPISSLLTDLQGQVPDGVPVVVTTTEGRQIQAGRVGG</sequence>
<dbReference type="EMBL" id="JBHSOC010000125">
    <property type="protein sequence ID" value="MFC5646998.1"/>
    <property type="molecule type" value="Genomic_DNA"/>
</dbReference>
<dbReference type="NCBIfam" id="TIGR00341">
    <property type="entry name" value="TIGR00341 family protein"/>
    <property type="match status" value="1"/>
</dbReference>
<feature type="transmembrane region" description="Helical" evidence="1">
    <location>
        <begin position="132"/>
        <end position="149"/>
    </location>
</feature>
<feature type="transmembrane region" description="Helical" evidence="1">
    <location>
        <begin position="38"/>
        <end position="56"/>
    </location>
</feature>
<keyword evidence="1" id="KW-0812">Transmembrane</keyword>
<feature type="transmembrane region" description="Helical" evidence="1">
    <location>
        <begin position="62"/>
        <end position="83"/>
    </location>
</feature>
<evidence type="ECO:0000313" key="2">
    <source>
        <dbReference type="EMBL" id="MFC5646998.1"/>
    </source>
</evidence>
<evidence type="ECO:0000256" key="1">
    <source>
        <dbReference type="SAM" id="Phobius"/>
    </source>
</evidence>
<feature type="transmembrane region" description="Helical" evidence="1">
    <location>
        <begin position="156"/>
        <end position="176"/>
    </location>
</feature>
<gene>
    <name evidence="2" type="ORF">ACFPZF_37360</name>
</gene>
<accession>A0ABW0VNT9</accession>
<dbReference type="Proteomes" id="UP001596066">
    <property type="component" value="Unassembled WGS sequence"/>
</dbReference>
<dbReference type="Pfam" id="PF04087">
    <property type="entry name" value="DUF389"/>
    <property type="match status" value="1"/>
</dbReference>
<name>A0ABW0VNT9_9ACTN</name>
<dbReference type="PANTHER" id="PTHR20992:SF9">
    <property type="entry name" value="AT15442P-RELATED"/>
    <property type="match status" value="1"/>
</dbReference>
<organism evidence="2 3">
    <name type="scientific">Kitasatospora cinereorecta</name>
    <dbReference type="NCBI Taxonomy" id="285560"/>
    <lineage>
        <taxon>Bacteria</taxon>
        <taxon>Bacillati</taxon>
        <taxon>Actinomycetota</taxon>
        <taxon>Actinomycetes</taxon>
        <taxon>Kitasatosporales</taxon>
        <taxon>Streptomycetaceae</taxon>
        <taxon>Kitasatospora</taxon>
    </lineage>
</organism>
<dbReference type="InterPro" id="IPR005240">
    <property type="entry name" value="DUF389"/>
</dbReference>
<proteinExistence type="predicted"/>
<dbReference type="RefSeq" id="WP_346149080.1">
    <property type="nucleotide sequence ID" value="NZ_BAAAUA010000064.1"/>
</dbReference>
<keyword evidence="1" id="KW-0472">Membrane</keyword>